<comment type="subcellular location">
    <subcellularLocation>
        <location evidence="1">Cytoplasm</location>
        <location evidence="1">Cytoskeleton</location>
        <location evidence="1">Microtubule organizing center</location>
        <location evidence="1">Centrosome</location>
    </subcellularLocation>
</comment>
<feature type="domain" description="Trichohyalin-plectin-homology" evidence="9">
    <location>
        <begin position="147"/>
        <end position="380"/>
    </location>
</feature>
<dbReference type="GO" id="GO:0006915">
    <property type="term" value="P:apoptotic process"/>
    <property type="evidence" value="ECO:0007669"/>
    <property type="project" value="TreeGrafter"/>
</dbReference>
<dbReference type="InterPro" id="IPR043596">
    <property type="entry name" value="CFAP53/TCHP"/>
</dbReference>
<proteinExistence type="inferred from homology"/>
<evidence type="ECO:0000256" key="3">
    <source>
        <dbReference type="ARBA" id="ARBA00017328"/>
    </source>
</evidence>
<name>A0AA36FNW8_OCTVU</name>
<protein>
    <recommendedName>
        <fullName evidence="3">Trichoplein keratin filament-binding protein</fullName>
    </recommendedName>
</protein>
<dbReference type="GO" id="GO:0045095">
    <property type="term" value="C:keratin filament"/>
    <property type="evidence" value="ECO:0007669"/>
    <property type="project" value="TreeGrafter"/>
</dbReference>
<evidence type="ECO:0000313" key="10">
    <source>
        <dbReference type="EMBL" id="CAI9740648.1"/>
    </source>
</evidence>
<keyword evidence="11" id="KW-1185">Reference proteome</keyword>
<organism evidence="10 11">
    <name type="scientific">Octopus vulgaris</name>
    <name type="common">Common octopus</name>
    <dbReference type="NCBI Taxonomy" id="6645"/>
    <lineage>
        <taxon>Eukaryota</taxon>
        <taxon>Metazoa</taxon>
        <taxon>Spiralia</taxon>
        <taxon>Lophotrochozoa</taxon>
        <taxon>Mollusca</taxon>
        <taxon>Cephalopoda</taxon>
        <taxon>Coleoidea</taxon>
        <taxon>Octopodiformes</taxon>
        <taxon>Octopoda</taxon>
        <taxon>Incirrata</taxon>
        <taxon>Octopodidae</taxon>
        <taxon>Octopus</taxon>
    </lineage>
</organism>
<feature type="region of interest" description="Disordered" evidence="8">
    <location>
        <begin position="174"/>
        <end position="196"/>
    </location>
</feature>
<evidence type="ECO:0000256" key="6">
    <source>
        <dbReference type="ARBA" id="ARBA00023212"/>
    </source>
</evidence>
<dbReference type="GO" id="GO:0005813">
    <property type="term" value="C:centrosome"/>
    <property type="evidence" value="ECO:0007669"/>
    <property type="project" value="UniProtKB-SubCell"/>
</dbReference>
<evidence type="ECO:0000259" key="9">
    <source>
        <dbReference type="Pfam" id="PF13868"/>
    </source>
</evidence>
<accession>A0AA36FNW8</accession>
<evidence type="ECO:0000256" key="2">
    <source>
        <dbReference type="ARBA" id="ARBA00010777"/>
    </source>
</evidence>
<dbReference type="EMBL" id="OX597838">
    <property type="protein sequence ID" value="CAI9740648.1"/>
    <property type="molecule type" value="Genomic_DNA"/>
</dbReference>
<reference evidence="10" key="1">
    <citation type="submission" date="2023-08" db="EMBL/GenBank/DDBJ databases">
        <authorList>
            <person name="Alioto T."/>
            <person name="Alioto T."/>
            <person name="Gomez Garrido J."/>
        </authorList>
    </citation>
    <scope>NUCLEOTIDE SEQUENCE</scope>
</reference>
<dbReference type="PANTHER" id="PTHR31183:SF2">
    <property type="entry name" value="TRICHOPLEIN KERATIN FILAMENT-BINDING PROTEIN"/>
    <property type="match status" value="1"/>
</dbReference>
<dbReference type="Proteomes" id="UP001162480">
    <property type="component" value="Chromosome 25"/>
</dbReference>
<dbReference type="InterPro" id="IPR043597">
    <property type="entry name" value="TPH_dom"/>
</dbReference>
<keyword evidence="5 7" id="KW-0175">Coiled coil</keyword>
<gene>
    <name evidence="10" type="ORF">OCTVUL_1B000467</name>
</gene>
<evidence type="ECO:0000256" key="7">
    <source>
        <dbReference type="SAM" id="Coils"/>
    </source>
</evidence>
<keyword evidence="6" id="KW-0206">Cytoskeleton</keyword>
<evidence type="ECO:0000256" key="5">
    <source>
        <dbReference type="ARBA" id="ARBA00023054"/>
    </source>
</evidence>
<keyword evidence="4" id="KW-0963">Cytoplasm</keyword>
<evidence type="ECO:0000256" key="8">
    <source>
        <dbReference type="SAM" id="MobiDB-lite"/>
    </source>
</evidence>
<dbReference type="AlphaFoldDB" id="A0AA36FNW8"/>
<sequence>MALPTLSSRSWPALQNIYMHTWNQRRCRDEDMRQSCLKTDRFFQTGRLKAEKIQKWTSDKYYRKSADDQREKMKKEAKEASLKARRVKLSTLLLHENKQYEAELKQQTPRKNYELLDQMKERVETLQSAREIKRKQLADEKLLEHWQKNAPEIQQVDRKLLTEHVVSEWDHQLEDAKKQAEEKAKEEETYRQQMEEEMKAAAKKEEMEQEKRIKQRKTLQEILKQQMGELKRKEEEAAELQEQQAKIEKEKYQMEVMENERRKVEERRKKQDFGRVLLRQHKTQMQCQARKVQKELEEDWKLLSMLVDREKELEQIETAKRQAALNDARWMKEVVEEQLKVEKLREAELDLLFEEEAARMWKKREKDWELEKQARENLMIEVNSSFLCLFFLSFCLLLL</sequence>
<evidence type="ECO:0000313" key="11">
    <source>
        <dbReference type="Proteomes" id="UP001162480"/>
    </source>
</evidence>
<feature type="coiled-coil region" evidence="7">
    <location>
        <begin position="63"/>
        <end position="90"/>
    </location>
</feature>
<evidence type="ECO:0000256" key="1">
    <source>
        <dbReference type="ARBA" id="ARBA00004300"/>
    </source>
</evidence>
<evidence type="ECO:0000256" key="4">
    <source>
        <dbReference type="ARBA" id="ARBA00022490"/>
    </source>
</evidence>
<comment type="similarity">
    <text evidence="2">Belongs to the TCHP family.</text>
</comment>
<dbReference type="PANTHER" id="PTHR31183">
    <property type="entry name" value="TRICHOPLEIN KERATIN FILAMENT-BINDING PROTEIN FAMILY MEMBER"/>
    <property type="match status" value="1"/>
</dbReference>
<dbReference type="Pfam" id="PF13868">
    <property type="entry name" value="TPH"/>
    <property type="match status" value="1"/>
</dbReference>